<feature type="compositionally biased region" description="Basic and acidic residues" evidence="1">
    <location>
        <begin position="83"/>
        <end position="94"/>
    </location>
</feature>
<feature type="compositionally biased region" description="Low complexity" evidence="1">
    <location>
        <begin position="156"/>
        <end position="181"/>
    </location>
</feature>
<organism evidence="2 3">
    <name type="scientific">Zopfia rhizophila CBS 207.26</name>
    <dbReference type="NCBI Taxonomy" id="1314779"/>
    <lineage>
        <taxon>Eukaryota</taxon>
        <taxon>Fungi</taxon>
        <taxon>Dikarya</taxon>
        <taxon>Ascomycota</taxon>
        <taxon>Pezizomycotina</taxon>
        <taxon>Dothideomycetes</taxon>
        <taxon>Dothideomycetes incertae sedis</taxon>
        <taxon>Zopfiaceae</taxon>
        <taxon>Zopfia</taxon>
    </lineage>
</organism>
<dbReference type="AlphaFoldDB" id="A0A6A6EHK0"/>
<dbReference type="EMBL" id="ML994619">
    <property type="protein sequence ID" value="KAF2190148.1"/>
    <property type="molecule type" value="Genomic_DNA"/>
</dbReference>
<dbReference type="OrthoDB" id="3941538at2759"/>
<evidence type="ECO:0000313" key="2">
    <source>
        <dbReference type="EMBL" id="KAF2190148.1"/>
    </source>
</evidence>
<sequence>MLIPVLSSLHLLPLAMPPLPRDTLGKVITSRLNRPPRLRIQTKRRNSKSRESKMRRATILTSLVKDRMCNSKVNLLRGNLKDSFSKTSRSRDNFNRGSLNPNMVNFKDSHSKANSKTQPQPTPPPSQNAPSSSGPTEFIAELPADLGNMNLGGGSQSHRPPSTQSSPQQQYQAYQPPGQSQHTSDHSQGFTVPRRAVSTSSLPLADPWRIADPNTEQPTREFFIIADLLFEGLDRKCEPQNTGMLEASKILESWKLQVLAEEAAQLFSYGSFSAFARLWNLEGIPHMMVPCQPNLTPSWLSQPQSNPQSFKIAPELPPATSTYTEYMPALNRAGWYKYLFLELVGEPEMLEKMVAIFCADTYKPGFLQHPDLQKRDKDEPGALAARANSLRTGAIARV</sequence>
<dbReference type="Proteomes" id="UP000800200">
    <property type="component" value="Unassembled WGS sequence"/>
</dbReference>
<name>A0A6A6EHK0_9PEZI</name>
<evidence type="ECO:0000256" key="1">
    <source>
        <dbReference type="SAM" id="MobiDB-lite"/>
    </source>
</evidence>
<evidence type="ECO:0000313" key="3">
    <source>
        <dbReference type="Proteomes" id="UP000800200"/>
    </source>
</evidence>
<keyword evidence="3" id="KW-1185">Reference proteome</keyword>
<protein>
    <submittedName>
        <fullName evidence="2">Uncharacterized protein</fullName>
    </submittedName>
</protein>
<reference evidence="2" key="1">
    <citation type="journal article" date="2020" name="Stud. Mycol.">
        <title>101 Dothideomycetes genomes: a test case for predicting lifestyles and emergence of pathogens.</title>
        <authorList>
            <person name="Haridas S."/>
            <person name="Albert R."/>
            <person name="Binder M."/>
            <person name="Bloem J."/>
            <person name="Labutti K."/>
            <person name="Salamov A."/>
            <person name="Andreopoulos B."/>
            <person name="Baker S."/>
            <person name="Barry K."/>
            <person name="Bills G."/>
            <person name="Bluhm B."/>
            <person name="Cannon C."/>
            <person name="Castanera R."/>
            <person name="Culley D."/>
            <person name="Daum C."/>
            <person name="Ezra D."/>
            <person name="Gonzalez J."/>
            <person name="Henrissat B."/>
            <person name="Kuo A."/>
            <person name="Liang C."/>
            <person name="Lipzen A."/>
            <person name="Lutzoni F."/>
            <person name="Magnuson J."/>
            <person name="Mondo S."/>
            <person name="Nolan M."/>
            <person name="Ohm R."/>
            <person name="Pangilinan J."/>
            <person name="Park H.-J."/>
            <person name="Ramirez L."/>
            <person name="Alfaro M."/>
            <person name="Sun H."/>
            <person name="Tritt A."/>
            <person name="Yoshinaga Y."/>
            <person name="Zwiers L.-H."/>
            <person name="Turgeon B."/>
            <person name="Goodwin S."/>
            <person name="Spatafora J."/>
            <person name="Crous P."/>
            <person name="Grigoriev I."/>
        </authorList>
    </citation>
    <scope>NUCLEOTIDE SEQUENCE</scope>
    <source>
        <strain evidence="2">CBS 207.26</strain>
    </source>
</reference>
<proteinExistence type="predicted"/>
<feature type="region of interest" description="Disordered" evidence="1">
    <location>
        <begin position="83"/>
        <end position="198"/>
    </location>
</feature>
<accession>A0A6A6EHK0</accession>
<gene>
    <name evidence="2" type="ORF">K469DRAFT_24392</name>
</gene>